<name>A0A8S5QTN4_9CAUD</name>
<reference evidence="1" key="1">
    <citation type="journal article" date="2021" name="Proc. Natl. Acad. Sci. U.S.A.">
        <title>A Catalog of Tens of Thousands of Viruses from Human Metagenomes Reveals Hidden Associations with Chronic Diseases.</title>
        <authorList>
            <person name="Tisza M.J."/>
            <person name="Buck C.B."/>
        </authorList>
    </citation>
    <scope>NUCLEOTIDE SEQUENCE</scope>
    <source>
        <strain evidence="1">CtLsx2</strain>
    </source>
</reference>
<sequence>MITEPSAFAIFTTYFQIANGHFIQNVLWLQ</sequence>
<protein>
    <submittedName>
        <fullName evidence="1">Uncharacterized protein</fullName>
    </submittedName>
</protein>
<organism evidence="1">
    <name type="scientific">Siphoviridae sp. ctLsx2</name>
    <dbReference type="NCBI Taxonomy" id="2826254"/>
    <lineage>
        <taxon>Viruses</taxon>
        <taxon>Duplodnaviria</taxon>
        <taxon>Heunggongvirae</taxon>
        <taxon>Uroviricota</taxon>
        <taxon>Caudoviricetes</taxon>
    </lineage>
</organism>
<evidence type="ECO:0000313" key="1">
    <source>
        <dbReference type="EMBL" id="DAE22209.1"/>
    </source>
</evidence>
<proteinExistence type="predicted"/>
<dbReference type="EMBL" id="BK015728">
    <property type="protein sequence ID" value="DAE22209.1"/>
    <property type="molecule type" value="Genomic_DNA"/>
</dbReference>
<accession>A0A8S5QTN4</accession>